<feature type="transmembrane region" description="Helical" evidence="2">
    <location>
        <begin position="6"/>
        <end position="25"/>
    </location>
</feature>
<protein>
    <recommendedName>
        <fullName evidence="5">HEAT repeat domain-containing protein</fullName>
    </recommendedName>
</protein>
<reference evidence="3 4" key="1">
    <citation type="submission" date="2019-11" db="EMBL/GenBank/DDBJ databases">
        <title>Genome sequences of 17 halophilic strains isolated from different environments.</title>
        <authorList>
            <person name="Furrow R.E."/>
        </authorList>
    </citation>
    <scope>NUCLEOTIDE SEQUENCE [LARGE SCALE GENOMIC DNA]</scope>
    <source>
        <strain evidence="3 4">SL-4</strain>
    </source>
</reference>
<keyword evidence="1" id="KW-0677">Repeat</keyword>
<dbReference type="SUPFAM" id="SSF48371">
    <property type="entry name" value="ARM repeat"/>
    <property type="match status" value="1"/>
</dbReference>
<comment type="caution">
    <text evidence="3">The sequence shown here is derived from an EMBL/GenBank/DDBJ whole genome shotgun (WGS) entry which is preliminary data.</text>
</comment>
<sequence length="349" mass="41180">MVSIVIWTVILLFIIQLCLLGGLVLSKIHSLKDERLISTYIETCEKPFFQYLERETEECPELPSDIRYRVRLVERLLNRFVDQAKGRTDYTRVRETALTYLSHAYRLYLKKGSWSQRVNTLHYIEDFGMIDMKIEVWDYFKRLTVVDEEYRQAVRVLASFQDERIIRWLLEKETIPQRLVKQVLRRFEEDLFQQMVKVVEDEPGRVPDPVHLAIVSFCGEKQSLDYLPFVEGMLLSPSKEIRLKALRSLMEMKACTDHHQLEKFYESDVWEERMYAAKIAGSLKLASAQDALLKLAGDPHWWVRYSACEAMKNLPDGTRLLDYTHKHHEDKFARSMARQHLTVKVGDTI</sequence>
<dbReference type="InterPro" id="IPR011989">
    <property type="entry name" value="ARM-like"/>
</dbReference>
<dbReference type="Pfam" id="PF02985">
    <property type="entry name" value="HEAT"/>
    <property type="match status" value="1"/>
</dbReference>
<organism evidence="3 4">
    <name type="scientific">Halobacillus litoralis</name>
    <dbReference type="NCBI Taxonomy" id="45668"/>
    <lineage>
        <taxon>Bacteria</taxon>
        <taxon>Bacillati</taxon>
        <taxon>Bacillota</taxon>
        <taxon>Bacilli</taxon>
        <taxon>Bacillales</taxon>
        <taxon>Bacillaceae</taxon>
        <taxon>Halobacillus</taxon>
    </lineage>
</organism>
<evidence type="ECO:0000256" key="2">
    <source>
        <dbReference type="SAM" id="Phobius"/>
    </source>
</evidence>
<dbReference type="InterPro" id="IPR000357">
    <property type="entry name" value="HEAT"/>
</dbReference>
<evidence type="ECO:0000256" key="1">
    <source>
        <dbReference type="ARBA" id="ARBA00022737"/>
    </source>
</evidence>
<dbReference type="OrthoDB" id="2112914at2"/>
<accession>A0A845FF49</accession>
<dbReference type="InterPro" id="IPR016024">
    <property type="entry name" value="ARM-type_fold"/>
</dbReference>
<keyword evidence="2" id="KW-0472">Membrane</keyword>
<keyword evidence="2" id="KW-0812">Transmembrane</keyword>
<dbReference type="GeneID" id="78008558"/>
<keyword evidence="2" id="KW-1133">Transmembrane helix</keyword>
<evidence type="ECO:0000313" key="3">
    <source>
        <dbReference type="EMBL" id="MYL72394.1"/>
    </source>
</evidence>
<dbReference type="Proteomes" id="UP000450457">
    <property type="component" value="Unassembled WGS sequence"/>
</dbReference>
<gene>
    <name evidence="3" type="ORF">GLW00_16225</name>
</gene>
<dbReference type="RefSeq" id="WP_160915796.1">
    <property type="nucleotide sequence ID" value="NZ_WMFA01000008.1"/>
</dbReference>
<dbReference type="Gene3D" id="1.25.10.10">
    <property type="entry name" value="Leucine-rich Repeat Variant"/>
    <property type="match status" value="1"/>
</dbReference>
<name>A0A845FF49_9BACI</name>
<dbReference type="AlphaFoldDB" id="A0A845FF49"/>
<evidence type="ECO:0008006" key="5">
    <source>
        <dbReference type="Google" id="ProtNLM"/>
    </source>
</evidence>
<proteinExistence type="predicted"/>
<dbReference type="EMBL" id="WMFA01000008">
    <property type="protein sequence ID" value="MYL72394.1"/>
    <property type="molecule type" value="Genomic_DNA"/>
</dbReference>
<evidence type="ECO:0000313" key="4">
    <source>
        <dbReference type="Proteomes" id="UP000450457"/>
    </source>
</evidence>